<sequence>MRLDLLASGLTVFLTILIPAAVPDVDPLSKKSAYLRLPDSYFAFEGELLIHYDISDIPIPSSSWNHNISTQQQDRRSSEDSSLTVLLTDLFTGHTVGDFSLYPEVQSTGTLSFPCGVVSHGGNYSLTLINRTHPQSLLSQVSFHASWPPISVNVPVFVESFTTSVPVTFSFTRAHCVPDVLALDTWVSVIYHGAGEDLQLEQVVYDANVSFAELLSNLGQTIQLPCDVFGHAGSYRVSLETNFSSIIQSAPISVAWSDKEFLFQVLRPSARPCFANLLVVYRAPPCVSTYDRVRLYGREVSSAASIHAPSRLVYLSEVPVINRTGACVFNCDLFHEKYAEFCFVYVSVSRIHSIQEVREICIPGHQRTVVSHHRKKNTTVEILIDTHTCNATEITWTFKAQSSNDRLVVQIPFLSLDESKQSLILRDGGEHDDLLFLSTRAKTSSKGLQEERDQQPTFLSTGPQVTLQLFSFLLPLRGGAFNGFLLHLSSKNSVEEPVPGSLNVLWDRVRLDLFSTAPSEPTDHRLIGAFLLLVLLAVAVTLSVMATYFLCHRKEALHSDRHRPVSPVSTILSYESPLPVRRPLLLLRRPVRRLLEAKNKRHRHPGLLRLSSSEMDWSALLMKKDMISKHHSVPSSPALSLPCPRLPAVVGKPKPPMKEKSLRMSDSSPRPPNKQSSRSDLSLVDEMEMDYYDYELDNATAVPGSIFAAGQVVYEDCEDIDLENICLKDFKLNDLDSGGGAAHGDYQLSATMITSTVSSRSENNSGSSEERVARSDISKSNDTLIGLDAYSTVAANNDLHHVEDNEGASAASQRLINNRLDRRSIAKSAKEAMCLVATRDEECDLSSDEEPIAFADQGDFQKTKQLEESEKA</sequence>
<dbReference type="PANTHER" id="PTHR16311">
    <property type="entry name" value="THROMBOSPONDIN TYPE I DOMAIN-CONTAINING 1"/>
    <property type="match status" value="1"/>
</dbReference>
<name>A0A7R8W8F5_9CRUS</name>
<protein>
    <submittedName>
        <fullName evidence="4">Uncharacterized protein</fullName>
    </submittedName>
</protein>
<dbReference type="AlphaFoldDB" id="A0A7R8W8F5"/>
<evidence type="ECO:0000313" key="4">
    <source>
        <dbReference type="EMBL" id="CAD7225698.1"/>
    </source>
</evidence>
<feature type="region of interest" description="Disordered" evidence="1">
    <location>
        <begin position="647"/>
        <end position="682"/>
    </location>
</feature>
<evidence type="ECO:0000256" key="3">
    <source>
        <dbReference type="SAM" id="SignalP"/>
    </source>
</evidence>
<organism evidence="4">
    <name type="scientific">Cyprideis torosa</name>
    <dbReference type="NCBI Taxonomy" id="163714"/>
    <lineage>
        <taxon>Eukaryota</taxon>
        <taxon>Metazoa</taxon>
        <taxon>Ecdysozoa</taxon>
        <taxon>Arthropoda</taxon>
        <taxon>Crustacea</taxon>
        <taxon>Oligostraca</taxon>
        <taxon>Ostracoda</taxon>
        <taxon>Podocopa</taxon>
        <taxon>Podocopida</taxon>
        <taxon>Cytherocopina</taxon>
        <taxon>Cytheroidea</taxon>
        <taxon>Cytherideidae</taxon>
        <taxon>Cyprideis</taxon>
    </lineage>
</organism>
<feature type="compositionally biased region" description="Polar residues" evidence="1">
    <location>
        <begin position="664"/>
        <end position="680"/>
    </location>
</feature>
<keyword evidence="3" id="KW-0732">Signal</keyword>
<gene>
    <name evidence="4" type="ORF">CTOB1V02_LOCUS3630</name>
</gene>
<keyword evidence="2" id="KW-0812">Transmembrane</keyword>
<feature type="compositionally biased region" description="Basic and acidic residues" evidence="1">
    <location>
        <begin position="859"/>
        <end position="872"/>
    </location>
</feature>
<feature type="chain" id="PRO_5043523512" evidence="3">
    <location>
        <begin position="24"/>
        <end position="872"/>
    </location>
</feature>
<proteinExistence type="predicted"/>
<evidence type="ECO:0000256" key="1">
    <source>
        <dbReference type="SAM" id="MobiDB-lite"/>
    </source>
</evidence>
<feature type="compositionally biased region" description="Basic and acidic residues" evidence="1">
    <location>
        <begin position="768"/>
        <end position="777"/>
    </location>
</feature>
<dbReference type="GO" id="GO:0071944">
    <property type="term" value="C:cell periphery"/>
    <property type="evidence" value="ECO:0007669"/>
    <property type="project" value="TreeGrafter"/>
</dbReference>
<feature type="region of interest" description="Disordered" evidence="1">
    <location>
        <begin position="756"/>
        <end position="777"/>
    </location>
</feature>
<reference evidence="4" key="1">
    <citation type="submission" date="2020-11" db="EMBL/GenBank/DDBJ databases">
        <authorList>
            <person name="Tran Van P."/>
        </authorList>
    </citation>
    <scope>NUCLEOTIDE SEQUENCE</scope>
</reference>
<feature type="signal peptide" evidence="3">
    <location>
        <begin position="1"/>
        <end position="23"/>
    </location>
</feature>
<accession>A0A7R8W8F5</accession>
<evidence type="ECO:0000256" key="2">
    <source>
        <dbReference type="SAM" id="Phobius"/>
    </source>
</evidence>
<feature type="region of interest" description="Disordered" evidence="1">
    <location>
        <begin position="851"/>
        <end position="872"/>
    </location>
</feature>
<dbReference type="PANTHER" id="PTHR16311:SF3">
    <property type="entry name" value="THROMBOSPONDIN TYPE-1 DOMAIN-CONTAINING PROTEIN 1"/>
    <property type="match status" value="1"/>
</dbReference>
<feature type="transmembrane region" description="Helical" evidence="2">
    <location>
        <begin position="526"/>
        <end position="551"/>
    </location>
</feature>
<keyword evidence="2" id="KW-1133">Transmembrane helix</keyword>
<dbReference type="InterPro" id="IPR038877">
    <property type="entry name" value="THSD1"/>
</dbReference>
<feature type="compositionally biased region" description="Low complexity" evidence="1">
    <location>
        <begin position="756"/>
        <end position="767"/>
    </location>
</feature>
<keyword evidence="2" id="KW-0472">Membrane</keyword>
<dbReference type="EMBL" id="OB660639">
    <property type="protein sequence ID" value="CAD7225698.1"/>
    <property type="molecule type" value="Genomic_DNA"/>
</dbReference>
<dbReference type="OrthoDB" id="446173at2759"/>